<organism evidence="5 6">
    <name type="scientific">Ephemerocybe angulata</name>
    <dbReference type="NCBI Taxonomy" id="980116"/>
    <lineage>
        <taxon>Eukaryota</taxon>
        <taxon>Fungi</taxon>
        <taxon>Dikarya</taxon>
        <taxon>Basidiomycota</taxon>
        <taxon>Agaricomycotina</taxon>
        <taxon>Agaricomycetes</taxon>
        <taxon>Agaricomycetidae</taxon>
        <taxon>Agaricales</taxon>
        <taxon>Agaricineae</taxon>
        <taxon>Psathyrellaceae</taxon>
        <taxon>Ephemerocybe</taxon>
    </lineage>
</organism>
<dbReference type="GO" id="GO:0016020">
    <property type="term" value="C:membrane"/>
    <property type="evidence" value="ECO:0007669"/>
    <property type="project" value="UniProtKB-SubCell"/>
</dbReference>
<evidence type="ECO:0000313" key="5">
    <source>
        <dbReference type="EMBL" id="KAF5340597.1"/>
    </source>
</evidence>
<accession>A0A8H5CHB7</accession>
<dbReference type="AlphaFoldDB" id="A0A8H5CHB7"/>
<dbReference type="PANTHER" id="PTHR42910">
    <property type="entry name" value="TRANSPORTER SCO4007-RELATED"/>
    <property type="match status" value="1"/>
</dbReference>
<dbReference type="PANTHER" id="PTHR42910:SF1">
    <property type="entry name" value="MAJOR FACILITATOR SUPERFAMILY (MFS) PROFILE DOMAIN-CONTAINING PROTEIN"/>
    <property type="match status" value="1"/>
</dbReference>
<feature type="compositionally biased region" description="Gly residues" evidence="2">
    <location>
        <begin position="462"/>
        <end position="474"/>
    </location>
</feature>
<evidence type="ECO:0000256" key="2">
    <source>
        <dbReference type="SAM" id="MobiDB-lite"/>
    </source>
</evidence>
<feature type="transmembrane region" description="Helical" evidence="3">
    <location>
        <begin position="79"/>
        <end position="101"/>
    </location>
</feature>
<evidence type="ECO:0000256" key="1">
    <source>
        <dbReference type="ARBA" id="ARBA00004141"/>
    </source>
</evidence>
<keyword evidence="6" id="KW-1185">Reference proteome</keyword>
<dbReference type="Pfam" id="PF07690">
    <property type="entry name" value="MFS_1"/>
    <property type="match status" value="1"/>
</dbReference>
<dbReference type="Proteomes" id="UP000541558">
    <property type="component" value="Unassembled WGS sequence"/>
</dbReference>
<dbReference type="GO" id="GO:0022857">
    <property type="term" value="F:transmembrane transporter activity"/>
    <property type="evidence" value="ECO:0007669"/>
    <property type="project" value="InterPro"/>
</dbReference>
<feature type="compositionally biased region" description="Gly residues" evidence="2">
    <location>
        <begin position="503"/>
        <end position="518"/>
    </location>
</feature>
<feature type="transmembrane region" description="Helical" evidence="3">
    <location>
        <begin position="45"/>
        <end position="64"/>
    </location>
</feature>
<dbReference type="InterPro" id="IPR036259">
    <property type="entry name" value="MFS_trans_sf"/>
</dbReference>
<feature type="compositionally biased region" description="Basic and acidic residues" evidence="2">
    <location>
        <begin position="438"/>
        <end position="461"/>
    </location>
</feature>
<sequence>MTTGVKEEEGEGGGGGGDTAAFVQKTRDFGFLPIPPHLRYDPARLGLNIAFGFASTFIVSNLYYNQPLLIQLSHSFDTSYGIVSSVPSLVQAGYATGLLLISPLGDLLPRRPLVLLTVTLSTSLTVPLALTSNLRAFQVLCYFVGISTVTPQILIPLAADLAPPERRAGAISIVLSGLLFGILIARVLSGVIAEFASWRVVYYFAIGVQSLVLVGAYWLLPDYPSKNTGTGEERLTYGKILGSMARYAVTEPVLVQCTLVNLASAAAFGNFWVTLTFLLGGEPYNYSTLVIGLFGLVGMAGVSFGPLVGYTIDKLVPWYASLVAVAGSIVFQTAAGDQSVAAVVLAAFGLDVFRQMLQVSLTTAAFSRGFEYEEGWIRIRMQMLITPTPSLSAPPSAHLRHLRLPRERRVLLGADGAAAGVRRGVWVGWGAGKGRWEWRRGKEDEDGDGSEKELGVGEGGREGLGIVNGDGDGGVRPPLPPPPFTMLGKRSESGWSGMTKASEGGGGVTKGSEGGVGVGKASSTAGLGFVVEGVEMEMGVCVKGEGGARRLSLELERQVGR</sequence>
<dbReference type="SUPFAM" id="SSF103473">
    <property type="entry name" value="MFS general substrate transporter"/>
    <property type="match status" value="1"/>
</dbReference>
<feature type="transmembrane region" description="Helical" evidence="3">
    <location>
        <begin position="136"/>
        <end position="158"/>
    </location>
</feature>
<dbReference type="EMBL" id="JAACJK010000003">
    <property type="protein sequence ID" value="KAF5340597.1"/>
    <property type="molecule type" value="Genomic_DNA"/>
</dbReference>
<feature type="region of interest" description="Disordered" evidence="2">
    <location>
        <begin position="438"/>
        <end position="519"/>
    </location>
</feature>
<evidence type="ECO:0000256" key="3">
    <source>
        <dbReference type="SAM" id="Phobius"/>
    </source>
</evidence>
<gene>
    <name evidence="5" type="ORF">D9611_007340</name>
</gene>
<evidence type="ECO:0000259" key="4">
    <source>
        <dbReference type="PROSITE" id="PS50850"/>
    </source>
</evidence>
<comment type="subcellular location">
    <subcellularLocation>
        <location evidence="1">Membrane</location>
        <topology evidence="1">Multi-pass membrane protein</topology>
    </subcellularLocation>
</comment>
<feature type="transmembrane region" description="Helical" evidence="3">
    <location>
        <begin position="200"/>
        <end position="220"/>
    </location>
</feature>
<dbReference type="InterPro" id="IPR011701">
    <property type="entry name" value="MFS"/>
</dbReference>
<dbReference type="Gene3D" id="1.20.1250.20">
    <property type="entry name" value="MFS general substrate transporter like domains"/>
    <property type="match status" value="1"/>
</dbReference>
<feature type="transmembrane region" description="Helical" evidence="3">
    <location>
        <begin position="315"/>
        <end position="334"/>
    </location>
</feature>
<name>A0A8H5CHB7_9AGAR</name>
<comment type="caution">
    <text evidence="5">The sequence shown here is derived from an EMBL/GenBank/DDBJ whole genome shotgun (WGS) entry which is preliminary data.</text>
</comment>
<feature type="transmembrane region" description="Helical" evidence="3">
    <location>
        <begin position="253"/>
        <end position="280"/>
    </location>
</feature>
<reference evidence="5 6" key="1">
    <citation type="journal article" date="2020" name="ISME J.">
        <title>Uncovering the hidden diversity of litter-decomposition mechanisms in mushroom-forming fungi.</title>
        <authorList>
            <person name="Floudas D."/>
            <person name="Bentzer J."/>
            <person name="Ahren D."/>
            <person name="Johansson T."/>
            <person name="Persson P."/>
            <person name="Tunlid A."/>
        </authorList>
    </citation>
    <scope>NUCLEOTIDE SEQUENCE [LARGE SCALE GENOMIC DNA]</scope>
    <source>
        <strain evidence="5 6">CBS 175.51</strain>
    </source>
</reference>
<keyword evidence="3" id="KW-0812">Transmembrane</keyword>
<feature type="transmembrane region" description="Helical" evidence="3">
    <location>
        <begin position="170"/>
        <end position="188"/>
    </location>
</feature>
<dbReference type="CDD" id="cd17324">
    <property type="entry name" value="MFS_NepI_like"/>
    <property type="match status" value="1"/>
</dbReference>
<dbReference type="InterPro" id="IPR020846">
    <property type="entry name" value="MFS_dom"/>
</dbReference>
<feature type="transmembrane region" description="Helical" evidence="3">
    <location>
        <begin position="113"/>
        <end position="130"/>
    </location>
</feature>
<proteinExistence type="predicted"/>
<keyword evidence="3" id="KW-1133">Transmembrane helix</keyword>
<dbReference type="PROSITE" id="PS50850">
    <property type="entry name" value="MFS"/>
    <property type="match status" value="1"/>
</dbReference>
<dbReference type="OrthoDB" id="2105912at2759"/>
<feature type="transmembrane region" description="Helical" evidence="3">
    <location>
        <begin position="286"/>
        <end position="308"/>
    </location>
</feature>
<evidence type="ECO:0000313" key="6">
    <source>
        <dbReference type="Proteomes" id="UP000541558"/>
    </source>
</evidence>
<keyword evidence="3" id="KW-0472">Membrane</keyword>
<feature type="domain" description="Major facilitator superfamily (MFS) profile" evidence="4">
    <location>
        <begin position="45"/>
        <end position="561"/>
    </location>
</feature>
<protein>
    <recommendedName>
        <fullName evidence="4">Major facilitator superfamily (MFS) profile domain-containing protein</fullName>
    </recommendedName>
</protein>